<proteinExistence type="predicted"/>
<accession>A0ABR4WBE9</accession>
<keyword evidence="2" id="KW-1133">Transmembrane helix</keyword>
<evidence type="ECO:0000259" key="3">
    <source>
        <dbReference type="Pfam" id="PF05707"/>
    </source>
</evidence>
<name>A0ABR4WBE9_9GAMM</name>
<dbReference type="EMBL" id="ARXU01000008">
    <property type="protein sequence ID" value="KGD60742.1"/>
    <property type="molecule type" value="Genomic_DNA"/>
</dbReference>
<dbReference type="Proteomes" id="UP000029443">
    <property type="component" value="Unassembled WGS sequence"/>
</dbReference>
<evidence type="ECO:0000256" key="1">
    <source>
        <dbReference type="SAM" id="MobiDB-lite"/>
    </source>
</evidence>
<evidence type="ECO:0000256" key="2">
    <source>
        <dbReference type="SAM" id="Phobius"/>
    </source>
</evidence>
<keyword evidence="2" id="KW-0812">Transmembrane</keyword>
<dbReference type="RefSeq" id="WP_084573483.1">
    <property type="nucleotide sequence ID" value="NZ_ARXU01000008.1"/>
</dbReference>
<dbReference type="InterPro" id="IPR008900">
    <property type="entry name" value="Zot_N"/>
</dbReference>
<evidence type="ECO:0000313" key="5">
    <source>
        <dbReference type="Proteomes" id="UP000029443"/>
    </source>
</evidence>
<feature type="region of interest" description="Disordered" evidence="1">
    <location>
        <begin position="343"/>
        <end position="371"/>
    </location>
</feature>
<organism evidence="4 5">
    <name type="scientific">Alcanivorax jadensis T9</name>
    <dbReference type="NCBI Taxonomy" id="1177181"/>
    <lineage>
        <taxon>Bacteria</taxon>
        <taxon>Pseudomonadati</taxon>
        <taxon>Pseudomonadota</taxon>
        <taxon>Gammaproteobacteria</taxon>
        <taxon>Oceanospirillales</taxon>
        <taxon>Alcanivoracaceae</taxon>
        <taxon>Alcanivorax</taxon>
    </lineage>
</organism>
<feature type="transmembrane region" description="Helical" evidence="2">
    <location>
        <begin position="212"/>
        <end position="231"/>
    </location>
</feature>
<keyword evidence="2" id="KW-0472">Membrane</keyword>
<dbReference type="Pfam" id="PF05707">
    <property type="entry name" value="Zot"/>
    <property type="match status" value="1"/>
</dbReference>
<keyword evidence="5" id="KW-1185">Reference proteome</keyword>
<dbReference type="InterPro" id="IPR027417">
    <property type="entry name" value="P-loop_NTPase"/>
</dbReference>
<reference evidence="4 5" key="1">
    <citation type="submission" date="2012-09" db="EMBL/GenBank/DDBJ databases">
        <title>Genome Sequence of alkane-degrading Bacterium Alcanivorax jadensis T9.</title>
        <authorList>
            <person name="Lai Q."/>
            <person name="Shao Z."/>
        </authorList>
    </citation>
    <scope>NUCLEOTIDE SEQUENCE [LARGE SCALE GENOMIC DNA]</scope>
    <source>
        <strain evidence="4 5">T9</strain>
    </source>
</reference>
<evidence type="ECO:0000313" key="4">
    <source>
        <dbReference type="EMBL" id="KGD60742.1"/>
    </source>
</evidence>
<comment type="caution">
    <text evidence="4">The sequence shown here is derived from an EMBL/GenBank/DDBJ whole genome shotgun (WGS) entry which is preliminary data.</text>
</comment>
<gene>
    <name evidence="4" type="ORF">T9A_02219</name>
</gene>
<dbReference type="Gene3D" id="3.40.50.300">
    <property type="entry name" value="P-loop containing nucleotide triphosphate hydrolases"/>
    <property type="match status" value="1"/>
</dbReference>
<feature type="domain" description="Zona occludens toxin N-terminal" evidence="3">
    <location>
        <begin position="1"/>
        <end position="201"/>
    </location>
</feature>
<protein>
    <submittedName>
        <fullName evidence="4">Zonular occludens toxin</fullName>
    </submittedName>
</protein>
<sequence length="371" mass="42229">MLWIFSGKPGSSKTSHVIDFVLYNDQFLKEDEKRKKSPYRRFFSLGIPDYTEYCSNRRPVYYRGIKEVKLPWHELTDEEAANWHEHVPDNAVVIIDEAQELWAQRHSSKTVPPGIKALEKHRHRGLDIIFISLDPALLDVNARLICNEHFHFSRPFGAPFVIEYHAGSGYVNPNTKSELDKCIQTKRPLAKRVYGLYKSAEVHTHKFKPPKIIFILPVIAAFAGFLIWYFLNNYGTDTPQTAQAVTVNGQQAQVVTRQTYKPEDWGELMKPEVRGLPYTAPIYSPKSKEPSVIPVVQGCMSMKADFSDCSCYTQQGTTILDMPQQMCRQIIKHGIFNHLAKEERNESGQRQSGSGEARTTPAAAGQLQTSL</sequence>